<evidence type="ECO:0000256" key="5">
    <source>
        <dbReference type="ARBA" id="ARBA00022729"/>
    </source>
</evidence>
<evidence type="ECO:0000256" key="2">
    <source>
        <dbReference type="ARBA" id="ARBA00007447"/>
    </source>
</evidence>
<dbReference type="GO" id="GO:0004190">
    <property type="term" value="F:aspartic-type endopeptidase activity"/>
    <property type="evidence" value="ECO:0007669"/>
    <property type="project" value="UniProtKB-KW"/>
</dbReference>
<dbReference type="GO" id="GO:0006508">
    <property type="term" value="P:proteolysis"/>
    <property type="evidence" value="ECO:0007669"/>
    <property type="project" value="UniProtKB-KW"/>
</dbReference>
<reference evidence="11" key="1">
    <citation type="journal article" date="2017" name="Front. Plant Sci.">
        <title>Climate Clever Clovers: New Paradigm to Reduce the Environmental Footprint of Ruminants by Breeding Low Methanogenic Forages Utilizing Haplotype Variation.</title>
        <authorList>
            <person name="Kaur P."/>
            <person name="Appels R."/>
            <person name="Bayer P.E."/>
            <person name="Keeble-Gagnere G."/>
            <person name="Wang J."/>
            <person name="Hirakawa H."/>
            <person name="Shirasawa K."/>
            <person name="Vercoe P."/>
            <person name="Stefanova K."/>
            <person name="Durmic Z."/>
            <person name="Nichols P."/>
            <person name="Revell C."/>
            <person name="Isobe S.N."/>
            <person name="Edwards D."/>
            <person name="Erskine W."/>
        </authorList>
    </citation>
    <scope>NUCLEOTIDE SEQUENCE [LARGE SCALE GENOMIC DNA]</scope>
    <source>
        <strain evidence="11">cv. Daliak</strain>
    </source>
</reference>
<dbReference type="InterPro" id="IPR032861">
    <property type="entry name" value="TAXi_N"/>
</dbReference>
<comment type="subcellular location">
    <subcellularLocation>
        <location evidence="1">Secreted</location>
    </subcellularLocation>
</comment>
<keyword evidence="7" id="KW-0378">Hydrolase</keyword>
<dbReference type="InterPro" id="IPR051708">
    <property type="entry name" value="Plant_Aspart_Prot_A1"/>
</dbReference>
<evidence type="ECO:0000256" key="8">
    <source>
        <dbReference type="ARBA" id="ARBA00023180"/>
    </source>
</evidence>
<dbReference type="Proteomes" id="UP000242715">
    <property type="component" value="Unassembled WGS sequence"/>
</dbReference>
<keyword evidence="6" id="KW-0064">Aspartyl protease</keyword>
<dbReference type="InterPro" id="IPR034161">
    <property type="entry name" value="Pepsin-like_plant"/>
</dbReference>
<organism evidence="10 11">
    <name type="scientific">Trifolium subterraneum</name>
    <name type="common">Subterranean clover</name>
    <dbReference type="NCBI Taxonomy" id="3900"/>
    <lineage>
        <taxon>Eukaryota</taxon>
        <taxon>Viridiplantae</taxon>
        <taxon>Streptophyta</taxon>
        <taxon>Embryophyta</taxon>
        <taxon>Tracheophyta</taxon>
        <taxon>Spermatophyta</taxon>
        <taxon>Magnoliopsida</taxon>
        <taxon>eudicotyledons</taxon>
        <taxon>Gunneridae</taxon>
        <taxon>Pentapetalae</taxon>
        <taxon>rosids</taxon>
        <taxon>fabids</taxon>
        <taxon>Fabales</taxon>
        <taxon>Fabaceae</taxon>
        <taxon>Papilionoideae</taxon>
        <taxon>50 kb inversion clade</taxon>
        <taxon>NPAAA clade</taxon>
        <taxon>Hologalegina</taxon>
        <taxon>IRL clade</taxon>
        <taxon>Trifolieae</taxon>
        <taxon>Trifolium</taxon>
    </lineage>
</organism>
<dbReference type="AlphaFoldDB" id="A0A2Z6MH96"/>
<dbReference type="PANTHER" id="PTHR47967:SF66">
    <property type="entry name" value="ASPARTIC PROTEINASE CDR1-RELATED"/>
    <property type="match status" value="1"/>
</dbReference>
<feature type="domain" description="Peptidase A1" evidence="9">
    <location>
        <begin position="1"/>
        <end position="344"/>
    </location>
</feature>
<accession>A0A2Z6MH96</accession>
<comment type="similarity">
    <text evidence="2">Belongs to the peptidase A1 family.</text>
</comment>
<evidence type="ECO:0000256" key="7">
    <source>
        <dbReference type="ARBA" id="ARBA00022801"/>
    </source>
</evidence>
<evidence type="ECO:0000313" key="10">
    <source>
        <dbReference type="EMBL" id="GAU11066.1"/>
    </source>
</evidence>
<dbReference type="GO" id="GO:0005576">
    <property type="term" value="C:extracellular region"/>
    <property type="evidence" value="ECO:0007669"/>
    <property type="project" value="UniProtKB-SubCell"/>
</dbReference>
<dbReference type="FunFam" id="2.40.70.10:FF:000050">
    <property type="entry name" value="Aspartic proteinase CDR1"/>
    <property type="match status" value="1"/>
</dbReference>
<evidence type="ECO:0000256" key="6">
    <source>
        <dbReference type="ARBA" id="ARBA00022750"/>
    </source>
</evidence>
<proteinExistence type="inferred from homology"/>
<evidence type="ECO:0000256" key="1">
    <source>
        <dbReference type="ARBA" id="ARBA00004613"/>
    </source>
</evidence>
<keyword evidence="5" id="KW-0732">Signal</keyword>
<dbReference type="OrthoDB" id="1027150at2759"/>
<dbReference type="EMBL" id="DF973112">
    <property type="protein sequence ID" value="GAU11066.1"/>
    <property type="molecule type" value="Genomic_DNA"/>
</dbReference>
<dbReference type="PROSITE" id="PS51767">
    <property type="entry name" value="PEPTIDASE_A1"/>
    <property type="match status" value="1"/>
</dbReference>
<evidence type="ECO:0000256" key="3">
    <source>
        <dbReference type="ARBA" id="ARBA00022525"/>
    </source>
</evidence>
<dbReference type="CDD" id="cd05476">
    <property type="entry name" value="pepsin_A_like_plant"/>
    <property type="match status" value="1"/>
</dbReference>
<keyword evidence="8" id="KW-0325">Glycoprotein</keyword>
<dbReference type="Gene3D" id="2.40.70.10">
    <property type="entry name" value="Acid Proteases"/>
    <property type="match status" value="2"/>
</dbReference>
<dbReference type="InterPro" id="IPR021109">
    <property type="entry name" value="Peptidase_aspartic_dom_sf"/>
</dbReference>
<sequence length="351" mass="38336">MSYSIGTPPFKVYGEIDTGSDLIWLQCMPCNICYNQTSPIFNPSNSSSYKKISCSSRTCKSVENISCSHEDDGCEYTSRYGDGSESHGDLSMETLTLDFTSGSSVSFPNILIGCGHTNNLSYGGHGSGIIGFGPGPMSLINQLGPSIGGKFSYCLNGVFDKQSDLSSKLNFGDDAIVSGENVVSTPIVRYTSGQLEYYLTLEAFSVGNERIKFEGFEREGTNISTQTIVIDCGATVTFLPHKFYTTLESVVAKAVKLERVQDPTGSFNLCYNTTSKQSNFPVIIAHFRGADVKLDSKGTFLTIEEGIECFTFRPSYNNNAIFGNLAQKNFLIGYDLKNNIVSFKPTDCTKY</sequence>
<keyword evidence="4" id="KW-0645">Protease</keyword>
<dbReference type="InterPro" id="IPR033121">
    <property type="entry name" value="PEPTIDASE_A1"/>
</dbReference>
<evidence type="ECO:0000256" key="4">
    <source>
        <dbReference type="ARBA" id="ARBA00022670"/>
    </source>
</evidence>
<dbReference type="SUPFAM" id="SSF50630">
    <property type="entry name" value="Acid proteases"/>
    <property type="match status" value="1"/>
</dbReference>
<evidence type="ECO:0000313" key="11">
    <source>
        <dbReference type="Proteomes" id="UP000242715"/>
    </source>
</evidence>
<gene>
    <name evidence="10" type="ORF">TSUD_113590</name>
</gene>
<keyword evidence="3" id="KW-0964">Secreted</keyword>
<dbReference type="PANTHER" id="PTHR47967">
    <property type="entry name" value="OS07G0603500 PROTEIN-RELATED"/>
    <property type="match status" value="1"/>
</dbReference>
<name>A0A2Z6MH96_TRISU</name>
<dbReference type="Pfam" id="PF14541">
    <property type="entry name" value="TAXi_C"/>
    <property type="match status" value="1"/>
</dbReference>
<dbReference type="FunFam" id="2.40.70.10:FF:000016">
    <property type="entry name" value="Probable aspartic protease At2g35615"/>
    <property type="match status" value="1"/>
</dbReference>
<evidence type="ECO:0000259" key="9">
    <source>
        <dbReference type="PROSITE" id="PS51767"/>
    </source>
</evidence>
<dbReference type="InterPro" id="IPR032799">
    <property type="entry name" value="TAXi_C"/>
</dbReference>
<keyword evidence="11" id="KW-1185">Reference proteome</keyword>
<protein>
    <recommendedName>
        <fullName evidence="9">Peptidase A1 domain-containing protein</fullName>
    </recommendedName>
</protein>
<dbReference type="Pfam" id="PF14543">
    <property type="entry name" value="TAXi_N"/>
    <property type="match status" value="1"/>
</dbReference>